<dbReference type="EMBL" id="HBKN01040562">
    <property type="protein sequence ID" value="CAE2328543.1"/>
    <property type="molecule type" value="Transcribed_RNA"/>
</dbReference>
<evidence type="ECO:0000313" key="5">
    <source>
        <dbReference type="EMBL" id="CAE2328543.1"/>
    </source>
</evidence>
<keyword evidence="2" id="KW-0812">Transmembrane</keyword>
<dbReference type="Pfam" id="PF00160">
    <property type="entry name" value="Pro_isomerase"/>
    <property type="match status" value="1"/>
</dbReference>
<name>A0A7S4UFH7_GUITH</name>
<keyword evidence="2" id="KW-1133">Transmembrane helix</keyword>
<evidence type="ECO:0000256" key="3">
    <source>
        <dbReference type="SAM" id="SignalP"/>
    </source>
</evidence>
<feature type="chain" id="PRO_5031103150" description="PPIase cyclophilin-type domain-containing protein" evidence="3">
    <location>
        <begin position="19"/>
        <end position="333"/>
    </location>
</feature>
<feature type="compositionally biased region" description="Basic and acidic residues" evidence="1">
    <location>
        <begin position="319"/>
        <end position="333"/>
    </location>
</feature>
<reference evidence="5" key="1">
    <citation type="submission" date="2021-01" db="EMBL/GenBank/DDBJ databases">
        <authorList>
            <person name="Corre E."/>
            <person name="Pelletier E."/>
            <person name="Niang G."/>
            <person name="Scheremetjew M."/>
            <person name="Finn R."/>
            <person name="Kale V."/>
            <person name="Holt S."/>
            <person name="Cochrane G."/>
            <person name="Meng A."/>
            <person name="Brown T."/>
            <person name="Cohen L."/>
        </authorList>
    </citation>
    <scope>NUCLEOTIDE SEQUENCE</scope>
    <source>
        <strain evidence="5">CCMP 2712</strain>
    </source>
</reference>
<evidence type="ECO:0000256" key="2">
    <source>
        <dbReference type="SAM" id="Phobius"/>
    </source>
</evidence>
<keyword evidence="3" id="KW-0732">Signal</keyword>
<accession>A0A7S4UFH7</accession>
<feature type="domain" description="PPIase cyclophilin-type" evidence="4">
    <location>
        <begin position="43"/>
        <end position="174"/>
    </location>
</feature>
<dbReference type="GO" id="GO:0003755">
    <property type="term" value="F:peptidyl-prolyl cis-trans isomerase activity"/>
    <property type="evidence" value="ECO:0007669"/>
    <property type="project" value="InterPro"/>
</dbReference>
<dbReference type="Gene3D" id="2.40.100.10">
    <property type="entry name" value="Cyclophilin-like"/>
    <property type="match status" value="1"/>
</dbReference>
<proteinExistence type="predicted"/>
<keyword evidence="2" id="KW-0472">Membrane</keyword>
<feature type="region of interest" description="Disordered" evidence="1">
    <location>
        <begin position="300"/>
        <end position="333"/>
    </location>
</feature>
<feature type="signal peptide" evidence="3">
    <location>
        <begin position="1"/>
        <end position="18"/>
    </location>
</feature>
<sequence>MNSSILFFLVFALRVVLGFSSTPSQALRSQPLPKVAPQSFQVVLSTSVDEGRACPIVINITRSMAPQCADEFWSMVRQGQRSLQDSAFYFVRPGVFVEFGLGRFSDRADFHPMRGGTGEQKNLRGSVSFATERGNVSSSRLVINLKSNPHFDELGYLPFGKVVSGMETLDEIHQPNVGDFSVSDVAYLYNQKGISWLRAMDAEVSTIINVSAVFQGSSSFHPPVCGSSSENGLLLTLRKTLGEVEAWAGGSVAVVLLLSLLGSGVLVYVCCFLRRYQKIKRMIRYSRELEESGVEMVYEDDNTNHERERTSSVPINSAEYERRLNEPLKPDGG</sequence>
<organism evidence="5">
    <name type="scientific">Guillardia theta</name>
    <name type="common">Cryptophyte</name>
    <name type="synonym">Cryptomonas phi</name>
    <dbReference type="NCBI Taxonomy" id="55529"/>
    <lineage>
        <taxon>Eukaryota</taxon>
        <taxon>Cryptophyceae</taxon>
        <taxon>Pyrenomonadales</taxon>
        <taxon>Geminigeraceae</taxon>
        <taxon>Guillardia</taxon>
    </lineage>
</organism>
<dbReference type="SUPFAM" id="SSF50891">
    <property type="entry name" value="Cyclophilin-like"/>
    <property type="match status" value="1"/>
</dbReference>
<dbReference type="AlphaFoldDB" id="A0A7S4UFH7"/>
<dbReference type="PROSITE" id="PS50072">
    <property type="entry name" value="CSA_PPIASE_2"/>
    <property type="match status" value="1"/>
</dbReference>
<protein>
    <recommendedName>
        <fullName evidence="4">PPIase cyclophilin-type domain-containing protein</fullName>
    </recommendedName>
</protein>
<evidence type="ECO:0000256" key="1">
    <source>
        <dbReference type="SAM" id="MobiDB-lite"/>
    </source>
</evidence>
<feature type="transmembrane region" description="Helical" evidence="2">
    <location>
        <begin position="246"/>
        <end position="273"/>
    </location>
</feature>
<evidence type="ECO:0000259" key="4">
    <source>
        <dbReference type="PROSITE" id="PS50072"/>
    </source>
</evidence>
<gene>
    <name evidence="5" type="ORF">GTHE00462_LOCUS31726</name>
</gene>
<dbReference type="InterPro" id="IPR002130">
    <property type="entry name" value="Cyclophilin-type_PPIase_dom"/>
</dbReference>
<dbReference type="InterPro" id="IPR029000">
    <property type="entry name" value="Cyclophilin-like_dom_sf"/>
</dbReference>